<sequence>MDESVDQIVAEFTQGHPNWIRMVVWVGRLAEPDRSPAEANVTVHRVLSWDRDRLIAGHGRGHGARQAFRDIDEATKDVPWTELRIEVDRDGQRRVDLITDRPMRSVDNSATDPHWRQVHDYLDHNRAELDALVERLQASGDLPGEATPQERSRGALGYFRRDG</sequence>
<evidence type="ECO:0000313" key="3">
    <source>
        <dbReference type="Proteomes" id="UP000326546"/>
    </source>
</evidence>
<dbReference type="EMBL" id="CP044427">
    <property type="protein sequence ID" value="QFG69821.1"/>
    <property type="molecule type" value="Genomic_DNA"/>
</dbReference>
<gene>
    <name evidence="2" type="ORF">FY030_14935</name>
</gene>
<keyword evidence="3" id="KW-1185">Reference proteome</keyword>
<organism evidence="2 3">
    <name type="scientific">Ornithinimicrobium pratense</name>
    <dbReference type="NCBI Taxonomy" id="2593973"/>
    <lineage>
        <taxon>Bacteria</taxon>
        <taxon>Bacillati</taxon>
        <taxon>Actinomycetota</taxon>
        <taxon>Actinomycetes</taxon>
        <taxon>Micrococcales</taxon>
        <taxon>Ornithinimicrobiaceae</taxon>
        <taxon>Ornithinimicrobium</taxon>
    </lineage>
</organism>
<feature type="region of interest" description="Disordered" evidence="1">
    <location>
        <begin position="139"/>
        <end position="163"/>
    </location>
</feature>
<dbReference type="RefSeq" id="WP_158062315.1">
    <property type="nucleotide sequence ID" value="NZ_CP044427.1"/>
</dbReference>
<dbReference type="AlphaFoldDB" id="A0A5J6V9H3"/>
<feature type="compositionally biased region" description="Basic and acidic residues" evidence="1">
    <location>
        <begin position="148"/>
        <end position="163"/>
    </location>
</feature>
<accession>A0A5J6V9H3</accession>
<dbReference type="KEGG" id="serw:FY030_14935"/>
<evidence type="ECO:0000313" key="2">
    <source>
        <dbReference type="EMBL" id="QFG69821.1"/>
    </source>
</evidence>
<evidence type="ECO:0000256" key="1">
    <source>
        <dbReference type="SAM" id="MobiDB-lite"/>
    </source>
</evidence>
<reference evidence="2 3" key="1">
    <citation type="submission" date="2019-09" db="EMBL/GenBank/DDBJ databases">
        <title>Serinicoccus pratensis sp. nov., isolated from meadow soil.</title>
        <authorList>
            <person name="Zhang W."/>
        </authorList>
    </citation>
    <scope>NUCLEOTIDE SEQUENCE [LARGE SCALE GENOMIC DNA]</scope>
    <source>
        <strain evidence="2 3">W204</strain>
    </source>
</reference>
<dbReference type="Proteomes" id="UP000326546">
    <property type="component" value="Chromosome"/>
</dbReference>
<protein>
    <submittedName>
        <fullName evidence="2">Uncharacterized protein</fullName>
    </submittedName>
</protein>
<name>A0A5J6V9H3_9MICO</name>
<dbReference type="OrthoDB" id="4867834at2"/>
<proteinExistence type="predicted"/>